<reference evidence="1 2" key="1">
    <citation type="submission" date="2014-02" db="EMBL/GenBank/DDBJ databases">
        <title>The genome sequence of Colletotrichum salicis CBS 607.94.</title>
        <authorList>
            <person name="Baroncelli R."/>
            <person name="Thon M.R."/>
        </authorList>
    </citation>
    <scope>NUCLEOTIDE SEQUENCE [LARGE SCALE GENOMIC DNA]</scope>
    <source>
        <strain evidence="1 2">CBS 607.94</strain>
    </source>
</reference>
<accession>A0A135SAD8</accession>
<organism evidence="1 2">
    <name type="scientific">Colletotrichum salicis</name>
    <dbReference type="NCBI Taxonomy" id="1209931"/>
    <lineage>
        <taxon>Eukaryota</taxon>
        <taxon>Fungi</taxon>
        <taxon>Dikarya</taxon>
        <taxon>Ascomycota</taxon>
        <taxon>Pezizomycotina</taxon>
        <taxon>Sordariomycetes</taxon>
        <taxon>Hypocreomycetidae</taxon>
        <taxon>Glomerellales</taxon>
        <taxon>Glomerellaceae</taxon>
        <taxon>Colletotrichum</taxon>
        <taxon>Colletotrichum acutatum species complex</taxon>
    </lineage>
</organism>
<dbReference type="AlphaFoldDB" id="A0A135SAD8"/>
<protein>
    <submittedName>
        <fullName evidence="1">Uncharacterized protein</fullName>
    </submittedName>
</protein>
<keyword evidence="2" id="KW-1185">Reference proteome</keyword>
<evidence type="ECO:0000313" key="1">
    <source>
        <dbReference type="EMBL" id="KXH32727.1"/>
    </source>
</evidence>
<dbReference type="Proteomes" id="UP000070121">
    <property type="component" value="Unassembled WGS sequence"/>
</dbReference>
<evidence type="ECO:0000313" key="2">
    <source>
        <dbReference type="Proteomes" id="UP000070121"/>
    </source>
</evidence>
<dbReference type="OrthoDB" id="191139at2759"/>
<comment type="caution">
    <text evidence="1">The sequence shown here is derived from an EMBL/GenBank/DDBJ whole genome shotgun (WGS) entry which is preliminary data.</text>
</comment>
<dbReference type="EMBL" id="JFFI01002462">
    <property type="protein sequence ID" value="KXH32727.1"/>
    <property type="molecule type" value="Genomic_DNA"/>
</dbReference>
<proteinExistence type="predicted"/>
<name>A0A135SAD8_9PEZI</name>
<dbReference type="STRING" id="1209931.A0A135SAD8"/>
<gene>
    <name evidence="1" type="ORF">CSAL01_13490</name>
</gene>
<sequence>MTASLQRGLLTTNLANTMGDNSWIMRIAWKLTTLFIGVDVPTGTLNQLWASTSKNVVSGTYYEPIGRTGLGKPRTNNSALAKKLWDWTEKELKEEVLC</sequence>